<dbReference type="InterPro" id="IPR028896">
    <property type="entry name" value="GcvT/YgfZ/DmdA"/>
</dbReference>
<name>A0A1H9CDD5_9GAMM</name>
<evidence type="ECO:0000256" key="1">
    <source>
        <dbReference type="ARBA" id="ARBA00008609"/>
    </source>
</evidence>
<dbReference type="GO" id="GO:0005829">
    <property type="term" value="C:cytosol"/>
    <property type="evidence" value="ECO:0007669"/>
    <property type="project" value="TreeGrafter"/>
</dbReference>
<dbReference type="SUPFAM" id="SSF101790">
    <property type="entry name" value="Aminomethyltransferase beta-barrel domain"/>
    <property type="match status" value="1"/>
</dbReference>
<dbReference type="InterPro" id="IPR027266">
    <property type="entry name" value="TrmE/GcvT-like"/>
</dbReference>
<dbReference type="STRING" id="489703.SAMN04488038_10315"/>
<sequence length="392" mass="42830">MGLEPGKAFALPKPGHPAGHGQTHFSNLERFVTLKHTALHAEHQRLNAKLVDFAGWDMPIQYASQLDEHHAVRADAGMFDVAHMAALDLSGARVREFLRHLLANDVAKLTLPGKALYSCLLREDAGVIDDLIAYYLDDTHFRLVVNAGTTDKDLAWIRAQAPAFAVSVTQRSDLGILAVQGPQARARVLPLLPQALRARAEALVNFQAAWDGECFVARTGYTGEDGFELILPHAQLLALWSQLLAAGVKPCGLGARDTLRLEAGMNLYGQDMDESRHPLESGLGWTIAWQPQDRDFIGRAALEKLRGHSAHQFVGLVLEGRGIMRAHMPLRFANGAKGETTSGGFAPTLKQSIALARIEAQAEGACEVEIRGQWQAVRIVKPPFVRHGRALI</sequence>
<keyword evidence="3 7" id="KW-0032">Aminotransferase</keyword>
<comment type="function">
    <text evidence="7">The glycine cleavage system catalyzes the degradation of glycine.</text>
</comment>
<dbReference type="InterPro" id="IPR006223">
    <property type="entry name" value="GcvT"/>
</dbReference>
<evidence type="ECO:0000256" key="7">
    <source>
        <dbReference type="HAMAP-Rule" id="MF_00259"/>
    </source>
</evidence>
<dbReference type="AlphaFoldDB" id="A0A1H9CDD5"/>
<keyword evidence="4 7" id="KW-0808">Transferase</keyword>
<comment type="similarity">
    <text evidence="1 7">Belongs to the GcvT family.</text>
</comment>
<dbReference type="InterPro" id="IPR022903">
    <property type="entry name" value="GcvT_bac"/>
</dbReference>
<dbReference type="GO" id="GO:0008483">
    <property type="term" value="F:transaminase activity"/>
    <property type="evidence" value="ECO:0007669"/>
    <property type="project" value="UniProtKB-KW"/>
</dbReference>
<organism evidence="11 12">
    <name type="scientific">Solimonas aquatica</name>
    <dbReference type="NCBI Taxonomy" id="489703"/>
    <lineage>
        <taxon>Bacteria</taxon>
        <taxon>Pseudomonadati</taxon>
        <taxon>Pseudomonadota</taxon>
        <taxon>Gammaproteobacteria</taxon>
        <taxon>Nevskiales</taxon>
        <taxon>Nevskiaceae</taxon>
        <taxon>Solimonas</taxon>
    </lineage>
</organism>
<keyword evidence="12" id="KW-1185">Reference proteome</keyword>
<dbReference type="EC" id="2.1.2.10" evidence="2 7"/>
<dbReference type="InterPro" id="IPR013977">
    <property type="entry name" value="GcvT_C"/>
</dbReference>
<feature type="domain" description="GCVT N-terminal" evidence="9">
    <location>
        <begin position="39"/>
        <end position="290"/>
    </location>
</feature>
<evidence type="ECO:0000259" key="10">
    <source>
        <dbReference type="Pfam" id="PF08669"/>
    </source>
</evidence>
<dbReference type="Gene3D" id="4.10.1250.10">
    <property type="entry name" value="Aminomethyltransferase fragment"/>
    <property type="match status" value="1"/>
</dbReference>
<feature type="domain" description="Aminomethyltransferase C-terminal" evidence="10">
    <location>
        <begin position="312"/>
        <end position="385"/>
    </location>
</feature>
<dbReference type="HAMAP" id="MF_00259">
    <property type="entry name" value="GcvT"/>
    <property type="match status" value="1"/>
</dbReference>
<proteinExistence type="inferred from homology"/>
<dbReference type="PANTHER" id="PTHR43757:SF2">
    <property type="entry name" value="AMINOMETHYLTRANSFERASE, MITOCHONDRIAL"/>
    <property type="match status" value="1"/>
</dbReference>
<evidence type="ECO:0000256" key="5">
    <source>
        <dbReference type="ARBA" id="ARBA00031395"/>
    </source>
</evidence>
<reference evidence="11 12" key="1">
    <citation type="submission" date="2016-10" db="EMBL/GenBank/DDBJ databases">
        <authorList>
            <person name="de Groot N.N."/>
        </authorList>
    </citation>
    <scope>NUCLEOTIDE SEQUENCE [LARGE SCALE GENOMIC DNA]</scope>
    <source>
        <strain evidence="11 12">DSM 25927</strain>
    </source>
</reference>
<dbReference type="NCBIfam" id="TIGR00528">
    <property type="entry name" value="gcvT"/>
    <property type="match status" value="1"/>
</dbReference>
<comment type="subunit">
    <text evidence="7">The glycine cleavage system is composed of four proteins: P, T, L and H.</text>
</comment>
<evidence type="ECO:0000259" key="9">
    <source>
        <dbReference type="Pfam" id="PF01571"/>
    </source>
</evidence>
<dbReference type="Pfam" id="PF08669">
    <property type="entry name" value="GCV_T_C"/>
    <property type="match status" value="1"/>
</dbReference>
<dbReference type="InterPro" id="IPR006222">
    <property type="entry name" value="GCVT_N"/>
</dbReference>
<evidence type="ECO:0000313" key="12">
    <source>
        <dbReference type="Proteomes" id="UP000199233"/>
    </source>
</evidence>
<accession>A0A1H9CDD5</accession>
<dbReference type="Gene3D" id="3.30.70.1400">
    <property type="entry name" value="Aminomethyltransferase beta-barrel domains"/>
    <property type="match status" value="1"/>
</dbReference>
<dbReference type="GO" id="GO:0019464">
    <property type="term" value="P:glycine decarboxylation via glycine cleavage system"/>
    <property type="evidence" value="ECO:0007669"/>
    <property type="project" value="UniProtKB-UniRule"/>
</dbReference>
<evidence type="ECO:0000313" key="11">
    <source>
        <dbReference type="EMBL" id="SEP99240.1"/>
    </source>
</evidence>
<dbReference type="FunFam" id="3.30.70.1400:FF:000001">
    <property type="entry name" value="Aminomethyltransferase"/>
    <property type="match status" value="1"/>
</dbReference>
<comment type="catalytic activity">
    <reaction evidence="6 7">
        <text>N(6)-[(R)-S(8)-aminomethyldihydrolipoyl]-L-lysyl-[protein] + (6S)-5,6,7,8-tetrahydrofolate = N(6)-[(R)-dihydrolipoyl]-L-lysyl-[protein] + (6R)-5,10-methylene-5,6,7,8-tetrahydrofolate + NH4(+)</text>
        <dbReference type="Rhea" id="RHEA:16945"/>
        <dbReference type="Rhea" id="RHEA-COMP:10475"/>
        <dbReference type="Rhea" id="RHEA-COMP:10492"/>
        <dbReference type="ChEBI" id="CHEBI:15636"/>
        <dbReference type="ChEBI" id="CHEBI:28938"/>
        <dbReference type="ChEBI" id="CHEBI:57453"/>
        <dbReference type="ChEBI" id="CHEBI:83100"/>
        <dbReference type="ChEBI" id="CHEBI:83143"/>
        <dbReference type="EC" id="2.1.2.10"/>
    </reaction>
</comment>
<dbReference type="EMBL" id="FOFS01000003">
    <property type="protein sequence ID" value="SEP99240.1"/>
    <property type="molecule type" value="Genomic_DNA"/>
</dbReference>
<dbReference type="GO" id="GO:0032259">
    <property type="term" value="P:methylation"/>
    <property type="evidence" value="ECO:0007669"/>
    <property type="project" value="UniProtKB-KW"/>
</dbReference>
<dbReference type="GO" id="GO:0008168">
    <property type="term" value="F:methyltransferase activity"/>
    <property type="evidence" value="ECO:0007669"/>
    <property type="project" value="UniProtKB-KW"/>
</dbReference>
<dbReference type="GO" id="GO:0005960">
    <property type="term" value="C:glycine cleavage complex"/>
    <property type="evidence" value="ECO:0007669"/>
    <property type="project" value="InterPro"/>
</dbReference>
<dbReference type="Gene3D" id="3.30.1360.120">
    <property type="entry name" value="Probable tRNA modification gtpase trme, domain 1"/>
    <property type="match status" value="1"/>
</dbReference>
<evidence type="ECO:0000256" key="2">
    <source>
        <dbReference type="ARBA" id="ARBA00012616"/>
    </source>
</evidence>
<dbReference type="SUPFAM" id="SSF103025">
    <property type="entry name" value="Folate-binding domain"/>
    <property type="match status" value="1"/>
</dbReference>
<dbReference type="Gene3D" id="2.40.30.110">
    <property type="entry name" value="Aminomethyltransferase beta-barrel domains"/>
    <property type="match status" value="1"/>
</dbReference>
<dbReference type="Pfam" id="PF01571">
    <property type="entry name" value="GCV_T"/>
    <property type="match status" value="1"/>
</dbReference>
<evidence type="ECO:0000256" key="3">
    <source>
        <dbReference type="ARBA" id="ARBA00022576"/>
    </source>
</evidence>
<dbReference type="InterPro" id="IPR029043">
    <property type="entry name" value="GcvT/YgfZ_C"/>
</dbReference>
<feature type="binding site" evidence="8">
    <location>
        <position position="228"/>
    </location>
    <ligand>
        <name>substrate</name>
    </ligand>
</feature>
<evidence type="ECO:0000256" key="4">
    <source>
        <dbReference type="ARBA" id="ARBA00022679"/>
    </source>
</evidence>
<evidence type="ECO:0000256" key="8">
    <source>
        <dbReference type="PIRSR" id="PIRSR006487-1"/>
    </source>
</evidence>
<dbReference type="PANTHER" id="PTHR43757">
    <property type="entry name" value="AMINOMETHYLTRANSFERASE"/>
    <property type="match status" value="1"/>
</dbReference>
<protein>
    <recommendedName>
        <fullName evidence="2 7">Aminomethyltransferase</fullName>
        <ecNumber evidence="2 7">2.1.2.10</ecNumber>
    </recommendedName>
    <alternativeName>
        <fullName evidence="5 7">Glycine cleavage system T protein</fullName>
    </alternativeName>
</protein>
<dbReference type="NCBIfam" id="NF001567">
    <property type="entry name" value="PRK00389.1"/>
    <property type="match status" value="1"/>
</dbReference>
<evidence type="ECO:0000256" key="6">
    <source>
        <dbReference type="ARBA" id="ARBA00047665"/>
    </source>
</evidence>
<dbReference type="FunFam" id="4.10.1250.10:FF:000001">
    <property type="entry name" value="Aminomethyltransferase"/>
    <property type="match status" value="1"/>
</dbReference>
<keyword evidence="11" id="KW-0489">Methyltransferase</keyword>
<gene>
    <name evidence="7" type="primary">gcvT</name>
    <name evidence="11" type="ORF">SAMN04488038_10315</name>
</gene>
<dbReference type="GO" id="GO:0004047">
    <property type="term" value="F:aminomethyltransferase activity"/>
    <property type="evidence" value="ECO:0007669"/>
    <property type="project" value="UniProtKB-UniRule"/>
</dbReference>
<dbReference type="PIRSF" id="PIRSF006487">
    <property type="entry name" value="GcvT"/>
    <property type="match status" value="1"/>
</dbReference>
<dbReference type="Proteomes" id="UP000199233">
    <property type="component" value="Unassembled WGS sequence"/>
</dbReference>